<dbReference type="SUPFAM" id="SSF57850">
    <property type="entry name" value="RING/U-box"/>
    <property type="match status" value="1"/>
</dbReference>
<dbReference type="InterPro" id="IPR001841">
    <property type="entry name" value="Znf_RING"/>
</dbReference>
<feature type="region of interest" description="Disordered" evidence="5">
    <location>
        <begin position="424"/>
        <end position="452"/>
    </location>
</feature>
<reference evidence="7 8" key="1">
    <citation type="submission" date="2014-04" db="EMBL/GenBank/DDBJ databases">
        <authorList>
            <consortium name="DOE Joint Genome Institute"/>
            <person name="Kuo A."/>
            <person name="Gay G."/>
            <person name="Dore J."/>
            <person name="Kohler A."/>
            <person name="Nagy L.G."/>
            <person name="Floudas D."/>
            <person name="Copeland A."/>
            <person name="Barry K.W."/>
            <person name="Cichocki N."/>
            <person name="Veneault-Fourrey C."/>
            <person name="LaButti K."/>
            <person name="Lindquist E.A."/>
            <person name="Lipzen A."/>
            <person name="Lundell T."/>
            <person name="Morin E."/>
            <person name="Murat C."/>
            <person name="Sun H."/>
            <person name="Tunlid A."/>
            <person name="Henrissat B."/>
            <person name="Grigoriev I.V."/>
            <person name="Hibbett D.S."/>
            <person name="Martin F."/>
            <person name="Nordberg H.P."/>
            <person name="Cantor M.N."/>
            <person name="Hua S.X."/>
        </authorList>
    </citation>
    <scope>NUCLEOTIDE SEQUENCE [LARGE SCALE GENOMIC DNA]</scope>
    <source>
        <strain evidence="8">h7</strain>
    </source>
</reference>
<evidence type="ECO:0000256" key="3">
    <source>
        <dbReference type="ARBA" id="ARBA00022833"/>
    </source>
</evidence>
<evidence type="ECO:0000259" key="6">
    <source>
        <dbReference type="PROSITE" id="PS50089"/>
    </source>
</evidence>
<feature type="compositionally biased region" description="Acidic residues" evidence="5">
    <location>
        <begin position="628"/>
        <end position="637"/>
    </location>
</feature>
<dbReference type="Pfam" id="PF13445">
    <property type="entry name" value="zf-RING_UBOX"/>
    <property type="match status" value="1"/>
</dbReference>
<feature type="region of interest" description="Disordered" evidence="5">
    <location>
        <begin position="312"/>
        <end position="337"/>
    </location>
</feature>
<dbReference type="PANTHER" id="PTHR35711:SF1">
    <property type="entry name" value="ECTODERMAL, ISOFORM F"/>
    <property type="match status" value="1"/>
</dbReference>
<dbReference type="InterPro" id="IPR013083">
    <property type="entry name" value="Znf_RING/FYVE/PHD"/>
</dbReference>
<feature type="compositionally biased region" description="Acidic residues" evidence="5">
    <location>
        <begin position="427"/>
        <end position="448"/>
    </location>
</feature>
<evidence type="ECO:0000256" key="5">
    <source>
        <dbReference type="SAM" id="MobiDB-lite"/>
    </source>
</evidence>
<evidence type="ECO:0000313" key="8">
    <source>
        <dbReference type="Proteomes" id="UP000053424"/>
    </source>
</evidence>
<dbReference type="PROSITE" id="PS50089">
    <property type="entry name" value="ZF_RING_2"/>
    <property type="match status" value="1"/>
</dbReference>
<sequence length="725" mass="80877">MPASTRQATPGPSTILQPHTTQSVNSKKRAATEPGVEERDTKKLRVDGTPTTMGNVNETKDKKKKKRKKRKRTSVVLPDPPMQHRERLRSGSRSVAPPSAATTTASVRQRTTPPVAAAAPAGTPNREEEEDEEPVLSSSDKGKGKAKSDSPPPSHPPQPVSSSIAGPSSPIMPDSTEVARLKAQLAEKTTLLERHQTHLNHHQQSLTCQICLDLMHKPYALVPCGHITCYGCLVRWFTAPQNPQQQNANAAEQHQDSIEHILNSPAVRNGAFMRRRKNCPVCRAVVQERPIEMWGIKSMVAALVRSGLADLPAPAAEPDPPPAAAANNGRDDNNDPWRNVFRRVAARNNFGAYMYDHLLPMPHPHNYGPPQGPNGAVANGGEAERAQLGWFDMEDGGIYRCIDCYHEIWEGICTSCDRRYPGHHLDDDDDDDIRFDDSDDDGEDDDGGYDGHFRGGIGRFMEAIMNDEDDLDDDEDEDRSVDGMLADVAALEEEIEHREALIRQLRIEAGDDHDDEHWPNHEGDVAAMLNELVGDDDDDEEEEEEYPGDVWYRRPVRRHRRGGARIEEFEHNDEEEDSQYGGSFIDDQAMEEHGHEDGVSDEDEVEFIDPPRQQNNARRRRPLVVVDSTDDEDESEVENPGALARRLGRGTRLGQPQPFAAAPRGRHINVSDDDEDEIYITGHGDEEEAENDSDIEYLSEEEPAFAITRSGRPPRRVVYESESDS</sequence>
<feature type="compositionally biased region" description="Basic residues" evidence="5">
    <location>
        <begin position="62"/>
        <end position="73"/>
    </location>
</feature>
<keyword evidence="3" id="KW-0862">Zinc</keyword>
<feature type="compositionally biased region" description="Basic and acidic residues" evidence="5">
    <location>
        <begin position="36"/>
        <end position="46"/>
    </location>
</feature>
<dbReference type="Proteomes" id="UP000053424">
    <property type="component" value="Unassembled WGS sequence"/>
</dbReference>
<accession>A0A0C3CB25</accession>
<organism evidence="7 8">
    <name type="scientific">Hebeloma cylindrosporum</name>
    <dbReference type="NCBI Taxonomy" id="76867"/>
    <lineage>
        <taxon>Eukaryota</taxon>
        <taxon>Fungi</taxon>
        <taxon>Dikarya</taxon>
        <taxon>Basidiomycota</taxon>
        <taxon>Agaricomycotina</taxon>
        <taxon>Agaricomycetes</taxon>
        <taxon>Agaricomycetidae</taxon>
        <taxon>Agaricales</taxon>
        <taxon>Agaricineae</taxon>
        <taxon>Hymenogastraceae</taxon>
        <taxon>Hebeloma</taxon>
    </lineage>
</organism>
<evidence type="ECO:0000256" key="4">
    <source>
        <dbReference type="PROSITE-ProRule" id="PRU00175"/>
    </source>
</evidence>
<dbReference type="OrthoDB" id="6105938at2759"/>
<feature type="compositionally biased region" description="Pro residues" evidence="5">
    <location>
        <begin position="150"/>
        <end position="159"/>
    </location>
</feature>
<feature type="region of interest" description="Disordered" evidence="5">
    <location>
        <begin position="1"/>
        <end position="174"/>
    </location>
</feature>
<evidence type="ECO:0000256" key="1">
    <source>
        <dbReference type="ARBA" id="ARBA00022723"/>
    </source>
</evidence>
<protein>
    <recommendedName>
        <fullName evidence="6">RING-type domain-containing protein</fullName>
    </recommendedName>
</protein>
<dbReference type="InterPro" id="IPR027370">
    <property type="entry name" value="Znf-RING_euk"/>
</dbReference>
<name>A0A0C3CB25_HEBCY</name>
<keyword evidence="2 4" id="KW-0863">Zinc-finger</keyword>
<feature type="compositionally biased region" description="Polar residues" evidence="5">
    <location>
        <begin position="1"/>
        <end position="25"/>
    </location>
</feature>
<dbReference type="GO" id="GO:0008270">
    <property type="term" value="F:zinc ion binding"/>
    <property type="evidence" value="ECO:0007669"/>
    <property type="project" value="UniProtKB-KW"/>
</dbReference>
<keyword evidence="8" id="KW-1185">Reference proteome</keyword>
<dbReference type="Gene3D" id="3.30.40.10">
    <property type="entry name" value="Zinc/RING finger domain, C3HC4 (zinc finger)"/>
    <property type="match status" value="1"/>
</dbReference>
<reference evidence="8" key="2">
    <citation type="submission" date="2015-01" db="EMBL/GenBank/DDBJ databases">
        <title>Evolutionary Origins and Diversification of the Mycorrhizal Mutualists.</title>
        <authorList>
            <consortium name="DOE Joint Genome Institute"/>
            <consortium name="Mycorrhizal Genomics Consortium"/>
            <person name="Kohler A."/>
            <person name="Kuo A."/>
            <person name="Nagy L.G."/>
            <person name="Floudas D."/>
            <person name="Copeland A."/>
            <person name="Barry K.W."/>
            <person name="Cichocki N."/>
            <person name="Veneault-Fourrey C."/>
            <person name="LaButti K."/>
            <person name="Lindquist E.A."/>
            <person name="Lipzen A."/>
            <person name="Lundell T."/>
            <person name="Morin E."/>
            <person name="Murat C."/>
            <person name="Riley R."/>
            <person name="Ohm R."/>
            <person name="Sun H."/>
            <person name="Tunlid A."/>
            <person name="Henrissat B."/>
            <person name="Grigoriev I.V."/>
            <person name="Hibbett D.S."/>
            <person name="Martin F."/>
        </authorList>
    </citation>
    <scope>NUCLEOTIDE SEQUENCE [LARGE SCALE GENOMIC DNA]</scope>
    <source>
        <strain evidence="8">h7</strain>
    </source>
</reference>
<dbReference type="HOGENOM" id="CLU_018730_0_0_1"/>
<dbReference type="SMART" id="SM00184">
    <property type="entry name" value="RING"/>
    <property type="match status" value="1"/>
</dbReference>
<gene>
    <name evidence="7" type="ORF">M413DRAFT_445425</name>
</gene>
<feature type="region of interest" description="Disordered" evidence="5">
    <location>
        <begin position="562"/>
        <end position="669"/>
    </location>
</feature>
<dbReference type="AlphaFoldDB" id="A0A0C3CB25"/>
<proteinExistence type="predicted"/>
<feature type="compositionally biased region" description="Low complexity" evidence="5">
    <location>
        <begin position="641"/>
        <end position="654"/>
    </location>
</feature>
<feature type="compositionally biased region" description="Low complexity" evidence="5">
    <location>
        <begin position="92"/>
        <end position="124"/>
    </location>
</feature>
<dbReference type="PANTHER" id="PTHR35711">
    <property type="entry name" value="EXPRESSED PROTEIN"/>
    <property type="match status" value="1"/>
</dbReference>
<keyword evidence="1" id="KW-0479">Metal-binding</keyword>
<dbReference type="EMBL" id="KN831780">
    <property type="protein sequence ID" value="KIM41414.1"/>
    <property type="molecule type" value="Genomic_DNA"/>
</dbReference>
<feature type="domain" description="RING-type" evidence="6">
    <location>
        <begin position="208"/>
        <end position="283"/>
    </location>
</feature>
<evidence type="ECO:0000256" key="2">
    <source>
        <dbReference type="ARBA" id="ARBA00022771"/>
    </source>
</evidence>
<dbReference type="STRING" id="686832.A0A0C3CB25"/>
<evidence type="ECO:0000313" key="7">
    <source>
        <dbReference type="EMBL" id="KIM41414.1"/>
    </source>
</evidence>
<feature type="region of interest" description="Disordered" evidence="5">
    <location>
        <begin position="702"/>
        <end position="725"/>
    </location>
</feature>